<accession>A0A0A2MSQ5</accession>
<evidence type="ECO:0000256" key="1">
    <source>
        <dbReference type="SAM" id="Phobius"/>
    </source>
</evidence>
<feature type="transmembrane region" description="Helical" evidence="1">
    <location>
        <begin position="81"/>
        <end position="98"/>
    </location>
</feature>
<evidence type="ECO:0000313" key="2">
    <source>
        <dbReference type="EMBL" id="KGO95672.1"/>
    </source>
</evidence>
<dbReference type="RefSeq" id="WP_035630569.1">
    <property type="nucleotide sequence ID" value="NZ_AVCS01000013.1"/>
</dbReference>
<organism evidence="2 3">
    <name type="scientific">Flavobacterium enshiense DK69</name>
    <dbReference type="NCBI Taxonomy" id="1107311"/>
    <lineage>
        <taxon>Bacteria</taxon>
        <taxon>Pseudomonadati</taxon>
        <taxon>Bacteroidota</taxon>
        <taxon>Flavobacteriia</taxon>
        <taxon>Flavobacteriales</taxon>
        <taxon>Flavobacteriaceae</taxon>
        <taxon>Flavobacterium</taxon>
    </lineage>
</organism>
<dbReference type="EMBL" id="JRLZ01000009">
    <property type="protein sequence ID" value="KGO95672.1"/>
    <property type="molecule type" value="Genomic_DNA"/>
</dbReference>
<dbReference type="Proteomes" id="UP000030149">
    <property type="component" value="Unassembled WGS sequence"/>
</dbReference>
<keyword evidence="1" id="KW-0472">Membrane</keyword>
<proteinExistence type="predicted"/>
<keyword evidence="1" id="KW-1133">Transmembrane helix</keyword>
<protein>
    <submittedName>
        <fullName evidence="2">Uncharacterized protein</fullName>
    </submittedName>
</protein>
<dbReference type="PATRIC" id="fig|1107311.5.peg.661"/>
<dbReference type="AlphaFoldDB" id="A0A0A2MSQ5"/>
<keyword evidence="3" id="KW-1185">Reference proteome</keyword>
<sequence length="144" mass="16580">MIKRIMYYGLLSISIVFLLLLFAKIQQCEEESWGWEDSDNNIEVLLLLTGLFLFIEFIIFSIDGLILLIKKNRKKEVNNSELQCLSGSVLMLIFWVLILKKYINNGTCDIIIGPADTGLFLAMLASTIINFWKLKTLKKMENIP</sequence>
<name>A0A0A2MSQ5_9FLAO</name>
<feature type="transmembrane region" description="Helical" evidence="1">
    <location>
        <begin position="44"/>
        <end position="69"/>
    </location>
</feature>
<gene>
    <name evidence="2" type="ORF">Q767_10670</name>
</gene>
<reference evidence="3" key="1">
    <citation type="submission" date="2013-09" db="EMBL/GenBank/DDBJ databases">
        <authorList>
            <person name="Zeng Z."/>
            <person name="Chen C."/>
        </authorList>
    </citation>
    <scope>NUCLEOTIDE SEQUENCE [LARGE SCALE GENOMIC DNA]</scope>
    <source>
        <strain evidence="3">DK69</strain>
    </source>
</reference>
<keyword evidence="1" id="KW-0812">Transmembrane</keyword>
<reference evidence="2 3" key="2">
    <citation type="journal article" date="2015" name="Stand. Genomic Sci.">
        <title>High quality draft genomic sequence of Flavobacterium enshiense DK69(T) and comparison among Flavobacterium genomes.</title>
        <authorList>
            <person name="Zeng Z."/>
            <person name="Chen C."/>
            <person name="Du H."/>
            <person name="Wang G."/>
            <person name="Li M."/>
        </authorList>
    </citation>
    <scope>NUCLEOTIDE SEQUENCE [LARGE SCALE GENOMIC DNA]</scope>
    <source>
        <strain evidence="2 3">DK69</strain>
    </source>
</reference>
<feature type="transmembrane region" description="Helical" evidence="1">
    <location>
        <begin position="110"/>
        <end position="132"/>
    </location>
</feature>
<evidence type="ECO:0000313" key="3">
    <source>
        <dbReference type="Proteomes" id="UP000030149"/>
    </source>
</evidence>
<comment type="caution">
    <text evidence="2">The sequence shown here is derived from an EMBL/GenBank/DDBJ whole genome shotgun (WGS) entry which is preliminary data.</text>
</comment>
<dbReference type="STRING" id="1107311.Q767_10670"/>